<name>A0A978VIL3_ZIZJJ</name>
<comment type="caution">
    <text evidence="1">The sequence shown here is derived from an EMBL/GenBank/DDBJ whole genome shotgun (WGS) entry which is preliminary data.</text>
</comment>
<dbReference type="EMBL" id="JAEACU010000004">
    <property type="protein sequence ID" value="KAH7532932.1"/>
    <property type="molecule type" value="Genomic_DNA"/>
</dbReference>
<evidence type="ECO:0000313" key="2">
    <source>
        <dbReference type="Proteomes" id="UP000813462"/>
    </source>
</evidence>
<reference evidence="1" key="1">
    <citation type="journal article" date="2021" name="Front. Plant Sci.">
        <title>Chromosome-Scale Genome Assembly for Chinese Sour Jujube and Insights Into Its Genome Evolution and Domestication Signature.</title>
        <authorList>
            <person name="Shen L.-Y."/>
            <person name="Luo H."/>
            <person name="Wang X.-L."/>
            <person name="Wang X.-M."/>
            <person name="Qiu X.-J."/>
            <person name="Liu H."/>
            <person name="Zhou S.-S."/>
            <person name="Jia K.-H."/>
            <person name="Nie S."/>
            <person name="Bao Y.-T."/>
            <person name="Zhang R.-G."/>
            <person name="Yun Q.-Z."/>
            <person name="Chai Y.-H."/>
            <person name="Lu J.-Y."/>
            <person name="Li Y."/>
            <person name="Zhao S.-W."/>
            <person name="Mao J.-F."/>
            <person name="Jia S.-G."/>
            <person name="Mao Y.-M."/>
        </authorList>
    </citation>
    <scope>NUCLEOTIDE SEQUENCE</scope>
    <source>
        <strain evidence="1">AT0</strain>
        <tissue evidence="1">Leaf</tissue>
    </source>
</reference>
<accession>A0A978VIL3</accession>
<dbReference type="Proteomes" id="UP000813462">
    <property type="component" value="Unassembled WGS sequence"/>
</dbReference>
<proteinExistence type="predicted"/>
<organism evidence="1 2">
    <name type="scientific">Ziziphus jujuba var. spinosa</name>
    <dbReference type="NCBI Taxonomy" id="714518"/>
    <lineage>
        <taxon>Eukaryota</taxon>
        <taxon>Viridiplantae</taxon>
        <taxon>Streptophyta</taxon>
        <taxon>Embryophyta</taxon>
        <taxon>Tracheophyta</taxon>
        <taxon>Spermatophyta</taxon>
        <taxon>Magnoliopsida</taxon>
        <taxon>eudicotyledons</taxon>
        <taxon>Gunneridae</taxon>
        <taxon>Pentapetalae</taxon>
        <taxon>rosids</taxon>
        <taxon>fabids</taxon>
        <taxon>Rosales</taxon>
        <taxon>Rhamnaceae</taxon>
        <taxon>Paliureae</taxon>
        <taxon>Ziziphus</taxon>
    </lineage>
</organism>
<evidence type="ECO:0000313" key="1">
    <source>
        <dbReference type="EMBL" id="KAH7532932.1"/>
    </source>
</evidence>
<gene>
    <name evidence="1" type="ORF">FEM48_Zijuj04G0075200</name>
</gene>
<sequence length="101" mass="11596">MQNMKLQGGTRECCFSMRENTLRMEAKERSLAGKMEISSFNPCAVLVFLRIRQIVSVNLCCSLLQRGFTITIHWELCAKCEAEGFHRITFNQLAILTVKNH</sequence>
<protein>
    <submittedName>
        <fullName evidence="1">Uncharacterized protein</fullName>
    </submittedName>
</protein>
<dbReference type="AlphaFoldDB" id="A0A978VIL3"/>